<comment type="subcellular location">
    <subcellularLocation>
        <location evidence="1">Cytoplasm</location>
    </subcellularLocation>
</comment>
<accession>A0A6M5UH44</accession>
<evidence type="ECO:0000256" key="1">
    <source>
        <dbReference type="ARBA" id="ARBA00004496"/>
    </source>
</evidence>
<dbReference type="GO" id="GO:0005737">
    <property type="term" value="C:cytoplasm"/>
    <property type="evidence" value="ECO:0007669"/>
    <property type="project" value="UniProtKB-SubCell"/>
</dbReference>
<keyword evidence="15" id="KW-1185">Reference proteome</keyword>
<evidence type="ECO:0000313" key="14">
    <source>
        <dbReference type="EMBL" id="QJW36408.1"/>
    </source>
</evidence>
<dbReference type="Pfam" id="PF04023">
    <property type="entry name" value="FeoA"/>
    <property type="match status" value="1"/>
</dbReference>
<dbReference type="SMART" id="SM00529">
    <property type="entry name" value="HTH_DTXR"/>
    <property type="match status" value="1"/>
</dbReference>
<feature type="compositionally biased region" description="Gly residues" evidence="12">
    <location>
        <begin position="210"/>
        <end position="220"/>
    </location>
</feature>
<evidence type="ECO:0000256" key="12">
    <source>
        <dbReference type="SAM" id="MobiDB-lite"/>
    </source>
</evidence>
<feature type="domain" description="HTH dtxR-type" evidence="13">
    <location>
        <begin position="7"/>
        <end position="69"/>
    </location>
</feature>
<dbReference type="InterPro" id="IPR022689">
    <property type="entry name" value="Iron_dep_repressor"/>
</dbReference>
<dbReference type="FunFam" id="1.10.60.10:FF:000004">
    <property type="entry name" value="DtxR family transcriptional regulator"/>
    <property type="match status" value="1"/>
</dbReference>
<evidence type="ECO:0000259" key="13">
    <source>
        <dbReference type="PROSITE" id="PS50944"/>
    </source>
</evidence>
<dbReference type="PANTHER" id="PTHR33238:SF11">
    <property type="entry name" value="TRANSCRIPTIONAL REGULATOR MNTR"/>
    <property type="match status" value="1"/>
</dbReference>
<evidence type="ECO:0000256" key="11">
    <source>
        <dbReference type="ARBA" id="ARBA00032593"/>
    </source>
</evidence>
<dbReference type="SUPFAM" id="SSF46785">
    <property type="entry name" value="Winged helix' DNA-binding domain"/>
    <property type="match status" value="1"/>
</dbReference>
<dbReference type="SMART" id="SM00899">
    <property type="entry name" value="FeoA"/>
    <property type="match status" value="1"/>
</dbReference>
<dbReference type="GO" id="GO:0046983">
    <property type="term" value="F:protein dimerization activity"/>
    <property type="evidence" value="ECO:0007669"/>
    <property type="project" value="InterPro"/>
</dbReference>
<dbReference type="Pfam" id="PF01325">
    <property type="entry name" value="Fe_dep_repress"/>
    <property type="match status" value="1"/>
</dbReference>
<evidence type="ECO:0000256" key="4">
    <source>
        <dbReference type="ARBA" id="ARBA00022490"/>
    </source>
</evidence>
<sequence>MDHPTDLTPVAQDYLKVVWAAQEWSDEKVTTKLLAERIGVGASTVSETVRRLSAQGLLDHAPYGAITLTERGRSLALAMVRRHRLLETYLVSELGYGWDEVHDEAEVLEHAVSDLLVERIDARLGHPTRDPHGDPIPGADGTVVRPPAVPLADLVVGDRGTVVRISDADPDVLRYLAEIGVGLDTGVEVRERREYAGILSVVWSPPATADGGGPAAGTGSGERDAPGPTPPAQLGLRAADHVWVVRAEPVPA</sequence>
<evidence type="ECO:0000256" key="9">
    <source>
        <dbReference type="ARBA" id="ARBA00023163"/>
    </source>
</evidence>
<dbReference type="InterPro" id="IPR007167">
    <property type="entry name" value="Fe-transptr_FeoA-like"/>
</dbReference>
<dbReference type="Proteomes" id="UP000451354">
    <property type="component" value="Chromosome"/>
</dbReference>
<evidence type="ECO:0000313" key="15">
    <source>
        <dbReference type="Proteomes" id="UP000451354"/>
    </source>
</evidence>
<evidence type="ECO:0000256" key="3">
    <source>
        <dbReference type="ARBA" id="ARBA00011738"/>
    </source>
</evidence>
<dbReference type="RefSeq" id="WP_168731679.1">
    <property type="nucleotide sequence ID" value="NZ_CP052757.1"/>
</dbReference>
<dbReference type="InterPro" id="IPR022687">
    <property type="entry name" value="HTH_DTXR"/>
</dbReference>
<dbReference type="SUPFAM" id="SSF47979">
    <property type="entry name" value="Iron-dependent repressor protein, dimerization domain"/>
    <property type="match status" value="1"/>
</dbReference>
<feature type="region of interest" description="Disordered" evidence="12">
    <location>
        <begin position="206"/>
        <end position="234"/>
    </location>
</feature>
<keyword evidence="5" id="KW-0678">Repressor</keyword>
<dbReference type="GO" id="GO:0003700">
    <property type="term" value="F:DNA-binding transcription factor activity"/>
    <property type="evidence" value="ECO:0007669"/>
    <property type="project" value="InterPro"/>
</dbReference>
<keyword evidence="7" id="KW-0238">DNA-binding</keyword>
<evidence type="ECO:0000256" key="5">
    <source>
        <dbReference type="ARBA" id="ARBA00022491"/>
    </source>
</evidence>
<keyword evidence="9" id="KW-0804">Transcription</keyword>
<dbReference type="GO" id="GO:0045892">
    <property type="term" value="P:negative regulation of DNA-templated transcription"/>
    <property type="evidence" value="ECO:0007669"/>
    <property type="project" value="TreeGrafter"/>
</dbReference>
<protein>
    <recommendedName>
        <fullName evidence="11">Manganese transport regulator</fullName>
    </recommendedName>
</protein>
<evidence type="ECO:0000256" key="2">
    <source>
        <dbReference type="ARBA" id="ARBA00007871"/>
    </source>
</evidence>
<proteinExistence type="inferred from homology"/>
<dbReference type="Gene3D" id="1.10.10.10">
    <property type="entry name" value="Winged helix-like DNA-binding domain superfamily/Winged helix DNA-binding domain"/>
    <property type="match status" value="1"/>
</dbReference>
<dbReference type="InterPro" id="IPR050536">
    <property type="entry name" value="DtxR_MntR_Metal-Reg"/>
</dbReference>
<name>A0A6M5UH44_9MICO</name>
<keyword evidence="8" id="KW-0010">Activator</keyword>
<evidence type="ECO:0000256" key="8">
    <source>
        <dbReference type="ARBA" id="ARBA00023159"/>
    </source>
</evidence>
<gene>
    <name evidence="14" type="ORF">FIC82_009605</name>
</gene>
<comment type="similarity">
    <text evidence="2">Belongs to the DtxR/MntR family.</text>
</comment>
<dbReference type="Pfam" id="PF02742">
    <property type="entry name" value="Fe_dep_repr_C"/>
    <property type="match status" value="1"/>
</dbReference>
<dbReference type="PANTHER" id="PTHR33238">
    <property type="entry name" value="IRON (METAL) DEPENDENT REPRESSOR, DTXR FAMILY"/>
    <property type="match status" value="1"/>
</dbReference>
<organism evidence="14 15">
    <name type="scientific">Cellulosimicrobium protaetiae</name>
    <dbReference type="NCBI Taxonomy" id="2587808"/>
    <lineage>
        <taxon>Bacteria</taxon>
        <taxon>Bacillati</taxon>
        <taxon>Actinomycetota</taxon>
        <taxon>Actinomycetes</taxon>
        <taxon>Micrococcales</taxon>
        <taxon>Promicromonosporaceae</taxon>
        <taxon>Cellulosimicrobium</taxon>
    </lineage>
</organism>
<keyword evidence="4" id="KW-0963">Cytoplasm</keyword>
<keyword evidence="10" id="KW-0464">Manganese</keyword>
<reference evidence="14 15" key="1">
    <citation type="journal article" date="2022" name="Int. J. Syst. Evol. Microbiol.">
        <title>Cellulosimicrobium protaetiae sp. nov., isolated from the gut of the larva of Protaetia brevitarsis seulensis.</title>
        <authorList>
            <person name="Le Han H."/>
            <person name="Nguyen T.T.H."/>
            <person name="Li Z."/>
            <person name="Shin N.R."/>
            <person name="Kim S.G."/>
        </authorList>
    </citation>
    <scope>NUCLEOTIDE SEQUENCE [LARGE SCALE GENOMIC DNA]</scope>
    <source>
        <strain evidence="14 15">BI34</strain>
    </source>
</reference>
<dbReference type="EMBL" id="CP052757">
    <property type="protein sequence ID" value="QJW36408.1"/>
    <property type="molecule type" value="Genomic_DNA"/>
</dbReference>
<dbReference type="KEGG" id="cprt:FIC82_009605"/>
<evidence type="ECO:0000256" key="7">
    <source>
        <dbReference type="ARBA" id="ARBA00023125"/>
    </source>
</evidence>
<dbReference type="InterPro" id="IPR036390">
    <property type="entry name" value="WH_DNA-bd_sf"/>
</dbReference>
<dbReference type="GO" id="GO:0046914">
    <property type="term" value="F:transition metal ion binding"/>
    <property type="evidence" value="ECO:0007669"/>
    <property type="project" value="InterPro"/>
</dbReference>
<dbReference type="Gene3D" id="1.10.60.10">
    <property type="entry name" value="Iron dependent repressor, metal binding and dimerisation domain"/>
    <property type="match status" value="1"/>
</dbReference>
<evidence type="ECO:0000256" key="6">
    <source>
        <dbReference type="ARBA" id="ARBA00023015"/>
    </source>
</evidence>
<dbReference type="AlphaFoldDB" id="A0A6M5UH44"/>
<dbReference type="GO" id="GO:0003677">
    <property type="term" value="F:DNA binding"/>
    <property type="evidence" value="ECO:0007669"/>
    <property type="project" value="UniProtKB-KW"/>
</dbReference>
<dbReference type="InterPro" id="IPR036388">
    <property type="entry name" value="WH-like_DNA-bd_sf"/>
</dbReference>
<dbReference type="PROSITE" id="PS50944">
    <property type="entry name" value="HTH_DTXR"/>
    <property type="match status" value="1"/>
</dbReference>
<comment type="subunit">
    <text evidence="3">Homodimer.</text>
</comment>
<dbReference type="InterPro" id="IPR036421">
    <property type="entry name" value="Fe_dep_repressor_sf"/>
</dbReference>
<keyword evidence="6" id="KW-0805">Transcription regulation</keyword>
<dbReference type="InterPro" id="IPR001367">
    <property type="entry name" value="Fe_dep_repressor"/>
</dbReference>
<evidence type="ECO:0000256" key="10">
    <source>
        <dbReference type="ARBA" id="ARBA00023211"/>
    </source>
</evidence>